<dbReference type="Gene3D" id="3.80.10.10">
    <property type="entry name" value="Ribonuclease Inhibitor"/>
    <property type="match status" value="2"/>
</dbReference>
<dbReference type="Proteomes" id="UP001233172">
    <property type="component" value="Unassembled WGS sequence"/>
</dbReference>
<protein>
    <submittedName>
        <fullName evidence="1">F-box/LRR-repeat protein 14</fullName>
    </submittedName>
</protein>
<evidence type="ECO:0000313" key="2">
    <source>
        <dbReference type="Proteomes" id="UP001233172"/>
    </source>
</evidence>
<dbReference type="GO" id="GO:0019005">
    <property type="term" value="C:SCF ubiquitin ligase complex"/>
    <property type="evidence" value="ECO:0007669"/>
    <property type="project" value="TreeGrafter"/>
</dbReference>
<proteinExistence type="predicted"/>
<name>A0AAD8B5E1_BIOPF</name>
<organism evidence="1 2">
    <name type="scientific">Biomphalaria pfeifferi</name>
    <name type="common">Bloodfluke planorb</name>
    <name type="synonym">Freshwater snail</name>
    <dbReference type="NCBI Taxonomy" id="112525"/>
    <lineage>
        <taxon>Eukaryota</taxon>
        <taxon>Metazoa</taxon>
        <taxon>Spiralia</taxon>
        <taxon>Lophotrochozoa</taxon>
        <taxon>Mollusca</taxon>
        <taxon>Gastropoda</taxon>
        <taxon>Heterobranchia</taxon>
        <taxon>Euthyneura</taxon>
        <taxon>Panpulmonata</taxon>
        <taxon>Hygrophila</taxon>
        <taxon>Lymnaeoidea</taxon>
        <taxon>Planorbidae</taxon>
        <taxon>Biomphalaria</taxon>
    </lineage>
</organism>
<evidence type="ECO:0000313" key="1">
    <source>
        <dbReference type="EMBL" id="KAK0047857.1"/>
    </source>
</evidence>
<comment type="caution">
    <text evidence="1">The sequence shown here is derived from an EMBL/GenBank/DDBJ whole genome shotgun (WGS) entry which is preliminary data.</text>
</comment>
<reference evidence="1" key="2">
    <citation type="submission" date="2023-04" db="EMBL/GenBank/DDBJ databases">
        <authorList>
            <person name="Bu L."/>
            <person name="Lu L."/>
            <person name="Laidemitt M.R."/>
            <person name="Zhang S.M."/>
            <person name="Mutuku M."/>
            <person name="Mkoji G."/>
            <person name="Steinauer M."/>
            <person name="Loker E.S."/>
        </authorList>
    </citation>
    <scope>NUCLEOTIDE SEQUENCE</scope>
    <source>
        <strain evidence="1">KasaAsao</strain>
        <tissue evidence="1">Whole Snail</tissue>
    </source>
</reference>
<dbReference type="PANTHER" id="PTHR13318:SF233">
    <property type="entry name" value="BACK DOMAIN-CONTAINING PROTEIN"/>
    <property type="match status" value="1"/>
</dbReference>
<dbReference type="PANTHER" id="PTHR13318">
    <property type="entry name" value="PARTNER OF PAIRED, ISOFORM B-RELATED"/>
    <property type="match status" value="1"/>
</dbReference>
<dbReference type="AlphaFoldDB" id="A0AAD8B5E1"/>
<dbReference type="GO" id="GO:0031146">
    <property type="term" value="P:SCF-dependent proteasomal ubiquitin-dependent protein catabolic process"/>
    <property type="evidence" value="ECO:0007669"/>
    <property type="project" value="TreeGrafter"/>
</dbReference>
<reference evidence="1" key="1">
    <citation type="journal article" date="2023" name="PLoS Negl. Trop. Dis.">
        <title>A genome sequence for Biomphalaria pfeifferi, the major vector snail for the human-infecting parasite Schistosoma mansoni.</title>
        <authorList>
            <person name="Bu L."/>
            <person name="Lu L."/>
            <person name="Laidemitt M.R."/>
            <person name="Zhang S.M."/>
            <person name="Mutuku M."/>
            <person name="Mkoji G."/>
            <person name="Steinauer M."/>
            <person name="Loker E.S."/>
        </authorList>
    </citation>
    <scope>NUCLEOTIDE SEQUENCE</scope>
    <source>
        <strain evidence="1">KasaAsao</strain>
    </source>
</reference>
<dbReference type="InterPro" id="IPR032675">
    <property type="entry name" value="LRR_dom_sf"/>
</dbReference>
<accession>A0AAD8B5E1</accession>
<dbReference type="EMBL" id="JASAOG010000144">
    <property type="protein sequence ID" value="KAK0047857.1"/>
    <property type="molecule type" value="Genomic_DNA"/>
</dbReference>
<dbReference type="SUPFAM" id="SSF52047">
    <property type="entry name" value="RNI-like"/>
    <property type="match status" value="1"/>
</dbReference>
<keyword evidence="2" id="KW-1185">Reference proteome</keyword>
<sequence>MTCKVLHNYAYNKVLWRYAMVKTRLTNKLECFDETYRSYEKRGIRKLFFKVTDYKILSRHLNLIQSKMAKIEMLWEESENAYVPRGIISLKGLMFENLQTLKLLVVEHNFLKLLCDTAPSISYLNFSGSRFDDDCAEAILNFKNLKALTIAKTCLSDKGIATISGYVKNIRHYDRDSSAPFLATIEILDISENRWVTGESWQLLKNLTKLKVLVTDDKLVNGSHYSQLKEVTSLRCIAIEKSIWPEKILISYSKQESCLLSSICFSNSDMSDEGLQHLKKGFKNVKFLKVSQSCMTDRGIEFICRFLPDLIILDVQGNPNITDKALQIISDKLMSLKLLSIKDCHNITEEQVSVMPKDLNVIRNADYGLKQLEIISRKHKQYSDLWVHYVFINYRLIL</sequence>
<gene>
    <name evidence="1" type="ORF">Bpfe_022656</name>
</gene>